<reference evidence="2 3" key="1">
    <citation type="journal article" date="2016" name="Sci. Rep.">
        <title>Peltaster fructicola genome reveals evolution from an invasive phytopathogen to an ectophytic parasite.</title>
        <authorList>
            <person name="Xu C."/>
            <person name="Chen H."/>
            <person name="Gleason M.L."/>
            <person name="Xu J.R."/>
            <person name="Liu H."/>
            <person name="Zhang R."/>
            <person name="Sun G."/>
        </authorList>
    </citation>
    <scope>NUCLEOTIDE SEQUENCE [LARGE SCALE GENOMIC DNA]</scope>
    <source>
        <strain evidence="2 3">LNHT1506</strain>
    </source>
</reference>
<evidence type="ECO:0000256" key="1">
    <source>
        <dbReference type="SAM" id="MobiDB-lite"/>
    </source>
</evidence>
<protein>
    <submittedName>
        <fullName evidence="2">Uncharacterized protein</fullName>
    </submittedName>
</protein>
<evidence type="ECO:0000313" key="3">
    <source>
        <dbReference type="Proteomes" id="UP000503462"/>
    </source>
</evidence>
<dbReference type="OrthoDB" id="3433125at2759"/>
<dbReference type="InterPro" id="IPR053221">
    <property type="entry name" value="Burnettramic_acid_biosynth"/>
</dbReference>
<dbReference type="PANTHER" id="PTHR38887">
    <property type="entry name" value="CHROMOSOME 21, WHOLE GENOME SHOTGUN SEQUENCE"/>
    <property type="match status" value="1"/>
</dbReference>
<keyword evidence="3" id="KW-1185">Reference proteome</keyword>
<organism evidence="2 3">
    <name type="scientific">Peltaster fructicola</name>
    <dbReference type="NCBI Taxonomy" id="286661"/>
    <lineage>
        <taxon>Eukaryota</taxon>
        <taxon>Fungi</taxon>
        <taxon>Dikarya</taxon>
        <taxon>Ascomycota</taxon>
        <taxon>Pezizomycotina</taxon>
        <taxon>Dothideomycetes</taxon>
        <taxon>Dothideomycetes incertae sedis</taxon>
        <taxon>Peltaster</taxon>
    </lineage>
</organism>
<evidence type="ECO:0000313" key="2">
    <source>
        <dbReference type="EMBL" id="QIW97508.1"/>
    </source>
</evidence>
<name>A0A6H0XSA9_9PEZI</name>
<feature type="compositionally biased region" description="Basic and acidic residues" evidence="1">
    <location>
        <begin position="79"/>
        <end position="95"/>
    </location>
</feature>
<feature type="compositionally biased region" description="Polar residues" evidence="1">
    <location>
        <begin position="489"/>
        <end position="505"/>
    </location>
</feature>
<feature type="compositionally biased region" description="Basic residues" evidence="1">
    <location>
        <begin position="513"/>
        <end position="525"/>
    </location>
</feature>
<accession>A0A6H0XSA9</accession>
<sequence>MGLVKRLVGGIGTGVGLAAEDAESRKDKQRRSYTPANSEAGEVQASSSTRPGQTGLPPSYAESVSQGSDRQLEAGPSATDDHKVQHDDELNREDSSDLDDDDDSDLTLDDLVDEDEAAWALDEYAASHAPPTYEDATTVVSEDDLIREIIAAQRAHAEQPERTKLPCPVIIPQRRPRNKSRGFVRAYAPVLQNVGIDQDTFLRFLTNFHKSTQASPWFTVVEVSSVAAHAAGPAIGFAVEAAVKAAVTAGRNIEVAHKTNNFLDRMNSELFRPVGTFAFLMKYKTDVNMPDGGEGFLRVAAKSINLTTNQIAAKYTGSDDNAVSGLANQMSMFRIASGVTEGADDLPEAAPLIFPEIDEEAARSGQSMKDKNEFVQDYLDRRAQIRFARQDPKSGLNIPEEQVQMKSKWADPDHPMFNSGVVGLLTGGYLDLKSLRTQRQEARQDRRAARYDRRQERRESKRGVRHEKRLDRHQRRVDRFESRHGIAPGSTSHSIPTSERQSASITAEEPRQRAHGHRRRHRRGKDRPIRGTLAKVMTEDVIYLMVVNLPSETELAATVEAA</sequence>
<feature type="compositionally biased region" description="Basic and acidic residues" evidence="1">
    <location>
        <begin position="438"/>
        <end position="462"/>
    </location>
</feature>
<dbReference type="Proteomes" id="UP000503462">
    <property type="component" value="Chromosome 2"/>
</dbReference>
<dbReference type="EMBL" id="CP051140">
    <property type="protein sequence ID" value="QIW97508.1"/>
    <property type="molecule type" value="Genomic_DNA"/>
</dbReference>
<gene>
    <name evidence="2" type="ORF">AMS68_003026</name>
</gene>
<feature type="region of interest" description="Disordered" evidence="1">
    <location>
        <begin position="1"/>
        <end position="107"/>
    </location>
</feature>
<feature type="region of interest" description="Disordered" evidence="1">
    <location>
        <begin position="437"/>
        <end position="528"/>
    </location>
</feature>
<dbReference type="AlphaFoldDB" id="A0A6H0XSA9"/>
<feature type="compositionally biased region" description="Basic residues" evidence="1">
    <location>
        <begin position="463"/>
        <end position="476"/>
    </location>
</feature>
<feature type="compositionally biased region" description="Acidic residues" evidence="1">
    <location>
        <begin position="96"/>
        <end position="107"/>
    </location>
</feature>
<dbReference type="PANTHER" id="PTHR38887:SF1">
    <property type="entry name" value="RAS MODIFICATION PROTEIN ERF4"/>
    <property type="match status" value="1"/>
</dbReference>
<proteinExistence type="predicted"/>